<accession>A0A9Q2NQL2</accession>
<feature type="compositionally biased region" description="Polar residues" evidence="3">
    <location>
        <begin position="1"/>
        <end position="13"/>
    </location>
</feature>
<dbReference type="InterPro" id="IPR006141">
    <property type="entry name" value="Intein_N"/>
</dbReference>
<feature type="compositionally biased region" description="Low complexity" evidence="3">
    <location>
        <begin position="303"/>
        <end position="316"/>
    </location>
</feature>
<dbReference type="SUPFAM" id="SSF51294">
    <property type="entry name" value="Hedgehog/intein (Hint) domain"/>
    <property type="match status" value="1"/>
</dbReference>
<evidence type="ECO:0000313" key="6">
    <source>
        <dbReference type="Proteomes" id="UP000809337"/>
    </source>
</evidence>
<gene>
    <name evidence="5" type="ORF">JQX14_14700</name>
</gene>
<dbReference type="GO" id="GO:0005509">
    <property type="term" value="F:calcium ion binding"/>
    <property type="evidence" value="ECO:0007669"/>
    <property type="project" value="InterPro"/>
</dbReference>
<feature type="compositionally biased region" description="Acidic residues" evidence="3">
    <location>
        <begin position="328"/>
        <end position="341"/>
    </location>
</feature>
<evidence type="ECO:0000256" key="1">
    <source>
        <dbReference type="ARBA" id="ARBA00004613"/>
    </source>
</evidence>
<dbReference type="AlphaFoldDB" id="A0A9Q2NQL2"/>
<organism evidence="5 6">
    <name type="scientific">Pseudosulfitobacter pseudonitzschiae</name>
    <dbReference type="NCBI Taxonomy" id="1402135"/>
    <lineage>
        <taxon>Bacteria</taxon>
        <taxon>Pseudomonadati</taxon>
        <taxon>Pseudomonadota</taxon>
        <taxon>Alphaproteobacteria</taxon>
        <taxon>Rhodobacterales</taxon>
        <taxon>Roseobacteraceae</taxon>
        <taxon>Pseudosulfitobacter</taxon>
    </lineage>
</organism>
<comment type="caution">
    <text evidence="5">The sequence shown here is derived from an EMBL/GenBank/DDBJ whole genome shotgun (WGS) entry which is preliminary data.</text>
</comment>
<dbReference type="Gene3D" id="2.150.10.10">
    <property type="entry name" value="Serralysin-like metalloprotease, C-terminal"/>
    <property type="match status" value="4"/>
</dbReference>
<dbReference type="PROSITE" id="PS00330">
    <property type="entry name" value="HEMOLYSIN_CALCIUM"/>
    <property type="match status" value="6"/>
</dbReference>
<dbReference type="PANTHER" id="PTHR38340">
    <property type="entry name" value="S-LAYER PROTEIN"/>
    <property type="match status" value="1"/>
</dbReference>
<dbReference type="RefSeq" id="WP_231034621.1">
    <property type="nucleotide sequence ID" value="NZ_JAJNGX010000010.1"/>
</dbReference>
<dbReference type="PANTHER" id="PTHR38340:SF1">
    <property type="entry name" value="S-LAYER PROTEIN"/>
    <property type="match status" value="1"/>
</dbReference>
<feature type="compositionally biased region" description="Low complexity" evidence="3">
    <location>
        <begin position="375"/>
        <end position="384"/>
    </location>
</feature>
<dbReference type="Pfam" id="PF13403">
    <property type="entry name" value="Hint_2"/>
    <property type="match status" value="1"/>
</dbReference>
<evidence type="ECO:0000256" key="2">
    <source>
        <dbReference type="ARBA" id="ARBA00022525"/>
    </source>
</evidence>
<evidence type="ECO:0000313" key="5">
    <source>
        <dbReference type="EMBL" id="MBM2355798.1"/>
    </source>
</evidence>
<dbReference type="Gene3D" id="2.170.16.10">
    <property type="entry name" value="Hedgehog/Intein (Hint) domain"/>
    <property type="match status" value="1"/>
</dbReference>
<keyword evidence="2" id="KW-0964">Secreted</keyword>
<feature type="domain" description="Hedgehog/Intein (Hint)" evidence="4">
    <location>
        <begin position="500"/>
        <end position="646"/>
    </location>
</feature>
<dbReference type="PROSITE" id="PS50817">
    <property type="entry name" value="INTEIN_N_TER"/>
    <property type="match status" value="1"/>
</dbReference>
<feature type="region of interest" description="Disordered" evidence="3">
    <location>
        <begin position="1"/>
        <end position="64"/>
    </location>
</feature>
<feature type="region of interest" description="Disordered" evidence="3">
    <location>
        <begin position="299"/>
        <end position="384"/>
    </location>
</feature>
<dbReference type="GO" id="GO:0005576">
    <property type="term" value="C:extracellular region"/>
    <property type="evidence" value="ECO:0007669"/>
    <property type="project" value="UniProtKB-SubCell"/>
</dbReference>
<dbReference type="InterPro" id="IPR028992">
    <property type="entry name" value="Hedgehog/Intein_dom"/>
</dbReference>
<dbReference type="InterPro" id="IPR036844">
    <property type="entry name" value="Hint_dom_sf"/>
</dbReference>
<dbReference type="EMBL" id="JAFBWN010000010">
    <property type="protein sequence ID" value="MBM2355798.1"/>
    <property type="molecule type" value="Genomic_DNA"/>
</dbReference>
<sequence>MTVTNGTNNNDTLQGGAGDDSISGLNGQDRISGEGGNDYISGGDGNDTLFGDAGEGTAPGKDASALSLRSENVVSQTYYGNNASAGDSAIYSNVATLADGTPISGRLVLVSKSDSKLSVDLTGGSGSEILLNNQYFSSGKGDTATFRFEFFNPATGQPVALNSVATFNDLDKNGTGDQEAVTLQASSFSAFGVASNSVLNVQTTSTTVKAIGSGNNDPEDQEAWFSAQFENRTFIEFTLESRSTQSGFTFSGDLIDDAIVTPIVAGNDTIDGGAGNDVIFGQGGNDVLYGGSGNDYVDGGEGNDLLDGGQGQDTLLGGAGNDTMSGGEGDDSLDGGEDNDVMDGGQGQDRLIGGAGNDMMSGGDGDDFLDGGEGNDLLDGGQGQDKLIGGAGNDTLIGGTGDDTMTGGDGQDLFVMGKDHYTASGGFGSDRFTFDGINGGTIFGGEDADGKDIDVIDLTGVRAKVYSDGPGSESGRIDFYDEHGNISGRTNYSEIEQIIMCFTPGTMIATDRGEVAVEALKPGMRVFTRDNGLQKLRWAGRRDLTRAELAANPTFNPVLIRQGALGRGLPDRDMLVSPNHRMLITSDLAAVMFDDREVLVAAKHLTMMDGVDVVEADSVSYIHLMFDHHEVILGDGTWTESFQPGDMSLRGIGSEQRQEILSLFPELETVQGLEDYTSARRSLRSFEARSLLG</sequence>
<dbReference type="Proteomes" id="UP000809337">
    <property type="component" value="Unassembled WGS sequence"/>
</dbReference>
<protein>
    <submittedName>
        <fullName evidence="5">Hint domain-containing protein</fullName>
    </submittedName>
</protein>
<dbReference type="InterPro" id="IPR001343">
    <property type="entry name" value="Hemolysn_Ca-bd"/>
</dbReference>
<reference evidence="5" key="1">
    <citation type="submission" date="2021-01" db="EMBL/GenBank/DDBJ databases">
        <title>Diatom-associated Roseobacters Show Island Model of Population Structure.</title>
        <authorList>
            <person name="Qu L."/>
            <person name="Feng X."/>
            <person name="Chen Y."/>
            <person name="Li L."/>
            <person name="Wang X."/>
            <person name="Hu Z."/>
            <person name="Wang H."/>
            <person name="Luo H."/>
        </authorList>
    </citation>
    <scope>NUCLEOTIDE SEQUENCE</scope>
    <source>
        <strain evidence="5">SM26-45</strain>
    </source>
</reference>
<dbReference type="GO" id="GO:0016539">
    <property type="term" value="P:intein-mediated protein splicing"/>
    <property type="evidence" value="ECO:0007669"/>
    <property type="project" value="InterPro"/>
</dbReference>
<evidence type="ECO:0000259" key="4">
    <source>
        <dbReference type="Pfam" id="PF13403"/>
    </source>
</evidence>
<dbReference type="PRINTS" id="PR00313">
    <property type="entry name" value="CABNDNGRPT"/>
</dbReference>
<dbReference type="SUPFAM" id="SSF51120">
    <property type="entry name" value="beta-Roll"/>
    <property type="match status" value="2"/>
</dbReference>
<dbReference type="InterPro" id="IPR018511">
    <property type="entry name" value="Hemolysin-typ_Ca-bd_CS"/>
</dbReference>
<evidence type="ECO:0000256" key="3">
    <source>
        <dbReference type="SAM" id="MobiDB-lite"/>
    </source>
</evidence>
<comment type="subcellular location">
    <subcellularLocation>
        <location evidence="1">Secreted</location>
    </subcellularLocation>
</comment>
<dbReference type="InterPro" id="IPR050557">
    <property type="entry name" value="RTX_toxin/Mannuronan_C5-epim"/>
</dbReference>
<dbReference type="Pfam" id="PF00353">
    <property type="entry name" value="HemolysinCabind"/>
    <property type="match status" value="4"/>
</dbReference>
<proteinExistence type="predicted"/>
<dbReference type="InterPro" id="IPR011049">
    <property type="entry name" value="Serralysin-like_metalloprot_C"/>
</dbReference>
<name>A0A9Q2NQL2_9RHOB</name>